<feature type="domain" description="ImpA N-terminal" evidence="2">
    <location>
        <begin position="8"/>
        <end position="110"/>
    </location>
</feature>
<keyword evidence="1" id="KW-0812">Transmembrane</keyword>
<feature type="domain" description="ImpA C-terminal" evidence="3">
    <location>
        <begin position="298"/>
        <end position="433"/>
    </location>
</feature>
<sequence length="455" mass="51809">MNNRNQLKTGGDPRSLPDYVTLRDELMKLSHPARPDVDWKLVETLCLRLFEHNGVELQTAAWYTLTRLHSAGLTGLNEGLALINALTKYQWSMLWPANTHARMEILSGLIQRLQNQLRTLALNHPDDLSLLYPAEKSLVELSDTLARQGLKQLSRMDVLLQQVRQAIARLENTVSREPQESALVLPPQTASNIVPESLYVPEPLVFVVHSEPAASTTPPDEKRGYIWPFVGGVCLTFVVCAMLFWGWTRLHSVSTAEQQWTASLTPLPESFSVEQLAELRHVSSVTGKQGEAQWEPVKRQLKWLTTLPPDWPQQYGFHLLSQATILWPDNPVVRQMQQGWQRQTEANALPLTVLNSWHEGMAKLQQLTDRLNALDEKRGKYMTVSELKSEVFAITQAFNQAPPAEELLRQYAADPHDIQQKQAVMALEQLHKRYFLLQQEMSDTPRNENGRKQSN</sequence>
<accession>A0A443IEX9</accession>
<keyword evidence="1" id="KW-1133">Transmembrane helix</keyword>
<name>A0A443IEX9_9GAMM</name>
<comment type="caution">
    <text evidence="4">The sequence shown here is derived from an EMBL/GenBank/DDBJ whole genome shotgun (WGS) entry which is preliminary data.</text>
</comment>
<keyword evidence="5" id="KW-1185">Reference proteome</keyword>
<dbReference type="PANTHER" id="PTHR37024:SF5">
    <property type="entry name" value="IMPA N-TERMINAL DOMAIN-CONTAINING PROTEIN"/>
    <property type="match status" value="1"/>
</dbReference>
<gene>
    <name evidence="4" type="ORF">ED28_07050</name>
</gene>
<protein>
    <recommendedName>
        <fullName evidence="6">Type VI secretion system protein VasL</fullName>
    </recommendedName>
</protein>
<proteinExistence type="predicted"/>
<evidence type="ECO:0008006" key="6">
    <source>
        <dbReference type="Google" id="ProtNLM"/>
    </source>
</evidence>
<dbReference type="AlphaFoldDB" id="A0A443IEX9"/>
<dbReference type="RefSeq" id="WP_128176554.1">
    <property type="nucleotide sequence ID" value="NZ_CP071409.1"/>
</dbReference>
<organism evidence="4 5">
    <name type="scientific">[Pantoea] beijingensis</name>
    <dbReference type="NCBI Taxonomy" id="1324864"/>
    <lineage>
        <taxon>Bacteria</taxon>
        <taxon>Pseudomonadati</taxon>
        <taxon>Pseudomonadota</taxon>
        <taxon>Gammaproteobacteria</taxon>
        <taxon>Enterobacterales</taxon>
        <taxon>Erwiniaceae</taxon>
        <taxon>Erwinia</taxon>
    </lineage>
</organism>
<dbReference type="Pfam" id="PF06812">
    <property type="entry name" value="ImpA_N"/>
    <property type="match status" value="1"/>
</dbReference>
<evidence type="ECO:0000256" key="1">
    <source>
        <dbReference type="SAM" id="Phobius"/>
    </source>
</evidence>
<dbReference type="Proteomes" id="UP000288794">
    <property type="component" value="Unassembled WGS sequence"/>
</dbReference>
<dbReference type="InterPro" id="IPR010657">
    <property type="entry name" value="ImpA_N"/>
</dbReference>
<dbReference type="EMBL" id="JMEE01000011">
    <property type="protein sequence ID" value="RWR02615.1"/>
    <property type="molecule type" value="Genomic_DNA"/>
</dbReference>
<evidence type="ECO:0000313" key="5">
    <source>
        <dbReference type="Proteomes" id="UP000288794"/>
    </source>
</evidence>
<evidence type="ECO:0000313" key="4">
    <source>
        <dbReference type="EMBL" id="RWR02615.1"/>
    </source>
</evidence>
<dbReference type="InterPro" id="IPR021069">
    <property type="entry name" value="ImpA_C"/>
</dbReference>
<reference evidence="4 5" key="1">
    <citation type="submission" date="2014-04" db="EMBL/GenBank/DDBJ databases">
        <title>Draft genome sequence of Pantoea beijingensis strain LMG 27579, an emerging pathogen to Pleurotus eryngii with potential industrial application.</title>
        <authorList>
            <person name="Xu F."/>
            <person name="Liu Y."/>
            <person name="Wang S."/>
            <person name="Yin Y."/>
            <person name="Ma Y."/>
            <person name="Zhao S."/>
            <person name="Rong C."/>
        </authorList>
    </citation>
    <scope>NUCLEOTIDE SEQUENCE [LARGE SCALE GENOMIC DNA]</scope>
    <source>
        <strain evidence="4 5">LMG 27579</strain>
    </source>
</reference>
<evidence type="ECO:0000259" key="2">
    <source>
        <dbReference type="Pfam" id="PF06812"/>
    </source>
</evidence>
<dbReference type="PANTHER" id="PTHR37024">
    <property type="entry name" value="TYPE VI SECRETION SYSTEM DUF2094 AND IMPA-RELATED DOMAIN PROTEIN"/>
    <property type="match status" value="1"/>
</dbReference>
<evidence type="ECO:0000259" key="3">
    <source>
        <dbReference type="Pfam" id="PF12486"/>
    </source>
</evidence>
<dbReference type="Pfam" id="PF12486">
    <property type="entry name" value="VasL"/>
    <property type="match status" value="1"/>
</dbReference>
<keyword evidence="1" id="KW-0472">Membrane</keyword>
<feature type="transmembrane region" description="Helical" evidence="1">
    <location>
        <begin position="225"/>
        <end position="247"/>
    </location>
</feature>